<dbReference type="Pfam" id="PF04892">
    <property type="entry name" value="VanZ"/>
    <property type="match status" value="1"/>
</dbReference>
<dbReference type="EMBL" id="CP015405">
    <property type="protein sequence ID" value="ANU75233.1"/>
    <property type="molecule type" value="Genomic_DNA"/>
</dbReference>
<organism evidence="3 4">
    <name type="scientific">Blautia pseudococcoides</name>
    <dbReference type="NCBI Taxonomy" id="1796616"/>
    <lineage>
        <taxon>Bacteria</taxon>
        <taxon>Bacillati</taxon>
        <taxon>Bacillota</taxon>
        <taxon>Clostridia</taxon>
        <taxon>Lachnospirales</taxon>
        <taxon>Lachnospiraceae</taxon>
        <taxon>Blautia</taxon>
    </lineage>
</organism>
<evidence type="ECO:0000259" key="2">
    <source>
        <dbReference type="Pfam" id="PF04892"/>
    </source>
</evidence>
<accession>A0A1C7I8Q9</accession>
<dbReference type="AlphaFoldDB" id="A0A1C7I8Q9"/>
<keyword evidence="1" id="KW-0812">Transmembrane</keyword>
<feature type="domain" description="VanZ-like" evidence="2">
    <location>
        <begin position="77"/>
        <end position="191"/>
    </location>
</feature>
<reference evidence="3" key="1">
    <citation type="submission" date="2017-04" db="EMBL/GenBank/DDBJ databases">
        <title>Complete Genome Sequences of Twelve Strains of a Stable Defined Moderately Diverse Mouse Microbiota 2 (sDMDMm2).</title>
        <authorList>
            <person name="Uchimura Y."/>
            <person name="Wyss M."/>
            <person name="Brugiroux S."/>
            <person name="Limenitakis J.P."/>
            <person name="Stecher B."/>
            <person name="McCoy K.D."/>
            <person name="Macpherson A.J."/>
        </authorList>
    </citation>
    <scope>NUCLEOTIDE SEQUENCE</scope>
    <source>
        <strain evidence="3">YL58</strain>
    </source>
</reference>
<keyword evidence="4" id="KW-1185">Reference proteome</keyword>
<dbReference type="PANTHER" id="PTHR36834:SF1">
    <property type="entry name" value="INTEGRAL MEMBRANE PROTEIN"/>
    <property type="match status" value="1"/>
</dbReference>
<evidence type="ECO:0000313" key="4">
    <source>
        <dbReference type="Proteomes" id="UP000092574"/>
    </source>
</evidence>
<feature type="transmembrane region" description="Helical" evidence="1">
    <location>
        <begin position="142"/>
        <end position="163"/>
    </location>
</feature>
<proteinExistence type="predicted"/>
<keyword evidence="1" id="KW-1133">Transmembrane helix</keyword>
<gene>
    <name evidence="3" type="ORF">A4V09_05335</name>
</gene>
<feature type="transmembrane region" description="Helical" evidence="1">
    <location>
        <begin position="175"/>
        <end position="194"/>
    </location>
</feature>
<feature type="transmembrane region" description="Helical" evidence="1">
    <location>
        <begin position="39"/>
        <end position="58"/>
    </location>
</feature>
<feature type="transmembrane region" description="Helical" evidence="1">
    <location>
        <begin position="116"/>
        <end position="135"/>
    </location>
</feature>
<dbReference type="Proteomes" id="UP000092574">
    <property type="component" value="Chromosome"/>
</dbReference>
<protein>
    <recommendedName>
        <fullName evidence="2">VanZ-like domain-containing protein</fullName>
    </recommendedName>
</protein>
<dbReference type="OrthoDB" id="4822551at2"/>
<sequence length="197" mass="22237">MEMGEALPVRTEWEHLDMGQYTAELIHYVIQDIADVGKYFFAGLSAFLTVGTMGLLAAKMRGKKGRPRGFFLAAAVFAGYLCMLLFITFLSREPGSRDGIDWIPFGTLGSGPRGDAFVLENVLLFLPFGVLLPSVSIKMRRFWKVLGMGCASSLLIEFCQYFTRRGYAQLDDVLTNVLGTALGYIFYIIFRRWIKKW</sequence>
<evidence type="ECO:0000256" key="1">
    <source>
        <dbReference type="SAM" id="Phobius"/>
    </source>
</evidence>
<keyword evidence="1" id="KW-0472">Membrane</keyword>
<dbReference type="STRING" id="1796616.A4V09_05335"/>
<dbReference type="InterPro" id="IPR006976">
    <property type="entry name" value="VanZ-like"/>
</dbReference>
<dbReference type="InterPro" id="IPR053150">
    <property type="entry name" value="Teicoplanin_resist-assoc"/>
</dbReference>
<evidence type="ECO:0000313" key="3">
    <source>
        <dbReference type="EMBL" id="ANU75233.1"/>
    </source>
</evidence>
<feature type="transmembrane region" description="Helical" evidence="1">
    <location>
        <begin position="70"/>
        <end position="90"/>
    </location>
</feature>
<name>A0A1C7I8Q9_9FIRM</name>
<dbReference type="PANTHER" id="PTHR36834">
    <property type="entry name" value="MEMBRANE PROTEIN-RELATED"/>
    <property type="match status" value="1"/>
</dbReference>
<dbReference type="KEGG" id="byl:A4V09_05335"/>